<dbReference type="EMBL" id="JAASAN010000001">
    <property type="protein sequence ID" value="NIL25065.1"/>
    <property type="molecule type" value="Genomic_DNA"/>
</dbReference>
<organism evidence="1 2">
    <name type="scientific">Yersinia massiliensis</name>
    <dbReference type="NCBI Taxonomy" id="419257"/>
    <lineage>
        <taxon>Bacteria</taxon>
        <taxon>Pseudomonadati</taxon>
        <taxon>Pseudomonadota</taxon>
        <taxon>Gammaproteobacteria</taxon>
        <taxon>Enterobacterales</taxon>
        <taxon>Yersiniaceae</taxon>
        <taxon>Yersinia</taxon>
    </lineage>
</organism>
<sequence>MMDRPSLIAEQLAGDRLSFQILQVEAQPSETITIDKELFKQLLQLVLDLPDLGSQLAAINVDARSAAAGEVLVKLEPSVFLLRLSAALRACG</sequence>
<protein>
    <submittedName>
        <fullName evidence="1">Uncharacterized protein</fullName>
    </submittedName>
</protein>
<reference evidence="1" key="1">
    <citation type="submission" date="2020-03" db="EMBL/GenBank/DDBJ databases">
        <authorList>
            <person name="Kislichkina A."/>
            <person name="Dentovskaya S."/>
            <person name="Shaikhutdinov R."/>
            <person name="Ivanov S."/>
            <person name="Sizova A."/>
            <person name="Solomentsev V."/>
            <person name="Bogun A."/>
        </authorList>
    </citation>
    <scope>NUCLEOTIDE SEQUENCE</scope>
    <source>
        <strain evidence="1">SCPM-O-B-8025</strain>
    </source>
</reference>
<dbReference type="RefSeq" id="WP_167311156.1">
    <property type="nucleotide sequence ID" value="NZ_JAASAN010000001.1"/>
</dbReference>
<name>A0AA90XSZ2_9GAMM</name>
<accession>A0AA90XSZ2</accession>
<evidence type="ECO:0000313" key="1">
    <source>
        <dbReference type="EMBL" id="NIL25065.1"/>
    </source>
</evidence>
<evidence type="ECO:0000313" key="2">
    <source>
        <dbReference type="Proteomes" id="UP000698240"/>
    </source>
</evidence>
<dbReference type="AlphaFoldDB" id="A0AA90XSZ2"/>
<proteinExistence type="predicted"/>
<comment type="caution">
    <text evidence="1">The sequence shown here is derived from an EMBL/GenBank/DDBJ whole genome shotgun (WGS) entry which is preliminary data.</text>
</comment>
<gene>
    <name evidence="1" type="ORF">HB980_00615</name>
</gene>
<dbReference type="Proteomes" id="UP000698240">
    <property type="component" value="Unassembled WGS sequence"/>
</dbReference>